<proteinExistence type="predicted"/>
<evidence type="ECO:0000313" key="1">
    <source>
        <dbReference type="EMBL" id="AGA18381.1"/>
    </source>
</evidence>
<protein>
    <recommendedName>
        <fullName evidence="2">Capsid protein</fullName>
    </recommendedName>
</protein>
<accession>S4TE50</accession>
<sequence>MPYKKRAKKSYRRKTKNKCATLAKTISPTPFSNKLVTKMRYNENLVHGPAAVSHTYQFRLNSLYDPNLTGSGHQCMYYDQLANIYNRYRVTGVKYRITFTNVNTPCRVGVVPTNNDIPSDMDDLTVMPYNRHSIINAMTSGGKSSATLSGYVSLKKLLGESLADDRDQAITNASPVNVVPLNIMTEALDKSTTITTLNYIVELTYYATFFDLIPVVGS</sequence>
<organism evidence="1">
    <name type="scientific">uncultured marine virus</name>
    <dbReference type="NCBI Taxonomy" id="186617"/>
    <lineage>
        <taxon>Viruses</taxon>
        <taxon>environmental samples</taxon>
    </lineage>
</organism>
<dbReference type="EMBL" id="JX904404">
    <property type="protein sequence ID" value="AGA18381.1"/>
    <property type="molecule type" value="Genomic_DNA"/>
</dbReference>
<name>S4TE50_9VIRU</name>
<evidence type="ECO:0008006" key="2">
    <source>
        <dbReference type="Google" id="ProtNLM"/>
    </source>
</evidence>
<reference evidence="1" key="1">
    <citation type="journal article" date="2013" name="ISME J.">
        <title>Previously unknown and highly divergent ssDNA viruses populate the oceans.</title>
        <authorList>
            <person name="Labonte J.M."/>
            <person name="Suttle C.A."/>
        </authorList>
    </citation>
    <scope>NUCLEOTIDE SEQUENCE</scope>
</reference>